<comment type="caution">
    <text evidence="1">The sequence shown here is derived from an EMBL/GenBank/DDBJ whole genome shotgun (WGS) entry which is preliminary data.</text>
</comment>
<protein>
    <submittedName>
        <fullName evidence="1">Uncharacterized protein</fullName>
    </submittedName>
</protein>
<reference evidence="1" key="1">
    <citation type="submission" date="2020-11" db="EMBL/GenBank/DDBJ databases">
        <title>Isolation and identification of active actinomycetes.</title>
        <authorList>
            <person name="Sun X."/>
        </authorList>
    </citation>
    <scope>NUCLEOTIDE SEQUENCE</scope>
    <source>
        <strain evidence="1">NEAU-A11</strain>
    </source>
</reference>
<dbReference type="SUPFAM" id="SSF48498">
    <property type="entry name" value="Tetracyclin repressor-like, C-terminal domain"/>
    <property type="match status" value="1"/>
</dbReference>
<sequence>MIGRRAARLFETVRRAADDSEEADELWSTLQRNRHAGATMVIEHARTLGEVRAQAAADVLWMYNDPALYVALVLDRGWDETDFRRWLAAAMRAALLPG</sequence>
<proteinExistence type="predicted"/>
<dbReference type="Proteomes" id="UP000598146">
    <property type="component" value="Unassembled WGS sequence"/>
</dbReference>
<keyword evidence="2" id="KW-1185">Reference proteome</keyword>
<dbReference type="EMBL" id="JADQTO010000017">
    <property type="protein sequence ID" value="MBG0565971.1"/>
    <property type="molecule type" value="Genomic_DNA"/>
</dbReference>
<evidence type="ECO:0000313" key="2">
    <source>
        <dbReference type="Proteomes" id="UP000598146"/>
    </source>
</evidence>
<evidence type="ECO:0000313" key="1">
    <source>
        <dbReference type="EMBL" id="MBG0565971.1"/>
    </source>
</evidence>
<name>A0A931CEV4_9ACTN</name>
<dbReference type="AlphaFoldDB" id="A0A931CEV4"/>
<dbReference type="Gene3D" id="1.10.357.10">
    <property type="entry name" value="Tetracycline Repressor, domain 2"/>
    <property type="match status" value="1"/>
</dbReference>
<accession>A0A931CEV4</accession>
<gene>
    <name evidence="1" type="ORF">I4J89_31440</name>
</gene>
<dbReference type="InterPro" id="IPR036271">
    <property type="entry name" value="Tet_transcr_reg_TetR-rel_C_sf"/>
</dbReference>
<organism evidence="1 2">
    <name type="scientific">Actinoplanes aureus</name>
    <dbReference type="NCBI Taxonomy" id="2792083"/>
    <lineage>
        <taxon>Bacteria</taxon>
        <taxon>Bacillati</taxon>
        <taxon>Actinomycetota</taxon>
        <taxon>Actinomycetes</taxon>
        <taxon>Micromonosporales</taxon>
        <taxon>Micromonosporaceae</taxon>
        <taxon>Actinoplanes</taxon>
    </lineage>
</organism>